<keyword evidence="5" id="KW-1185">Reference proteome</keyword>
<keyword evidence="1" id="KW-0812">Transmembrane</keyword>
<dbReference type="Pfam" id="PF13681">
    <property type="entry name" value="PilX"/>
    <property type="match status" value="1"/>
</dbReference>
<gene>
    <name evidence="4" type="ORF">RBH19_02825</name>
</gene>
<sequence length="192" mass="21003">MIPNYPRPRLTAPRQQRGAALLFSLIILLLLTVIGVTALQTTTLQERMAGAQRDRYIAFQVAEATVREVERFLDQLVLPTFDGTNGLHHHASSPLNLVYEDDKRRVDWVATFAQSSVNPRSYDGAVIQSALPDGAVRPLWVVEEVPSAGAGGPVAADEASVEGNIYRITTLARGPSGRSLVVLQVVYRRGGW</sequence>
<evidence type="ECO:0000259" key="2">
    <source>
        <dbReference type="Pfam" id="PF13681"/>
    </source>
</evidence>
<dbReference type="RefSeq" id="WP_306727307.1">
    <property type="nucleotide sequence ID" value="NZ_JAVDDT010000002.1"/>
</dbReference>
<keyword evidence="1" id="KW-1133">Transmembrane helix</keyword>
<dbReference type="Proteomes" id="UP001239019">
    <property type="component" value="Unassembled WGS sequence"/>
</dbReference>
<accession>A0ABU0W4B1</accession>
<proteinExistence type="predicted"/>
<comment type="caution">
    <text evidence="4">The sequence shown here is derived from an EMBL/GenBank/DDBJ whole genome shotgun (WGS) entry which is preliminary data.</text>
</comment>
<evidence type="ECO:0000313" key="4">
    <source>
        <dbReference type="EMBL" id="MDQ2068807.1"/>
    </source>
</evidence>
<name>A0ABU0W4B1_9GAMM</name>
<evidence type="ECO:0000259" key="3">
    <source>
        <dbReference type="Pfam" id="PF14341"/>
    </source>
</evidence>
<evidence type="ECO:0000256" key="1">
    <source>
        <dbReference type="SAM" id="Phobius"/>
    </source>
</evidence>
<dbReference type="EMBL" id="JAVDDT010000002">
    <property type="protein sequence ID" value="MDQ2068807.1"/>
    <property type="molecule type" value="Genomic_DNA"/>
</dbReference>
<dbReference type="Pfam" id="PF14341">
    <property type="entry name" value="PilX_N"/>
    <property type="match status" value="1"/>
</dbReference>
<feature type="transmembrane region" description="Helical" evidence="1">
    <location>
        <begin position="20"/>
        <end position="39"/>
    </location>
</feature>
<dbReference type="InterPro" id="IPR025205">
    <property type="entry name" value="PilX/PilW_C"/>
</dbReference>
<feature type="domain" description="Type 4 fimbrial biogenesis protein PilX N-terminal" evidence="3">
    <location>
        <begin position="17"/>
        <end position="65"/>
    </location>
</feature>
<evidence type="ECO:0000313" key="5">
    <source>
        <dbReference type="Proteomes" id="UP001239019"/>
    </source>
</evidence>
<feature type="domain" description="PilX/PilW C-terminal" evidence="2">
    <location>
        <begin position="124"/>
        <end position="189"/>
    </location>
</feature>
<reference evidence="4 5" key="1">
    <citation type="submission" date="2023-08" db="EMBL/GenBank/DDBJ databases">
        <title>Whole-genome sequencing of halo(alkali)philic microorganisms from hypersaline lakes.</title>
        <authorList>
            <person name="Sorokin D.Y."/>
            <person name="Abbas B."/>
            <person name="Merkel A.Y."/>
        </authorList>
    </citation>
    <scope>NUCLEOTIDE SEQUENCE [LARGE SCALE GENOMIC DNA]</scope>
    <source>
        <strain evidence="4 5">AB-CW4</strain>
    </source>
</reference>
<organism evidence="4 5">
    <name type="scientific">Natronospira bacteriovora</name>
    <dbReference type="NCBI Taxonomy" id="3069753"/>
    <lineage>
        <taxon>Bacteria</taxon>
        <taxon>Pseudomonadati</taxon>
        <taxon>Pseudomonadota</taxon>
        <taxon>Gammaproteobacteria</taxon>
        <taxon>Natronospirales</taxon>
        <taxon>Natronospiraceae</taxon>
        <taxon>Natronospira</taxon>
    </lineage>
</organism>
<protein>
    <submittedName>
        <fullName evidence="4">PilX N-terminal domain-containing pilus assembly protein</fullName>
    </submittedName>
</protein>
<keyword evidence="1" id="KW-0472">Membrane</keyword>
<dbReference type="InterPro" id="IPR025746">
    <property type="entry name" value="PilX_N_dom"/>
</dbReference>